<protein>
    <recommendedName>
        <fullName evidence="4">DUF1574 domain-containing protein</fullName>
    </recommendedName>
</protein>
<organism evidence="2 3">
    <name type="scientific">Floridaenema flaviceps BLCC-F50</name>
    <dbReference type="NCBI Taxonomy" id="3153642"/>
    <lineage>
        <taxon>Bacteria</taxon>
        <taxon>Bacillati</taxon>
        <taxon>Cyanobacteriota</taxon>
        <taxon>Cyanophyceae</taxon>
        <taxon>Oscillatoriophycideae</taxon>
        <taxon>Aerosakkonematales</taxon>
        <taxon>Aerosakkonemataceae</taxon>
        <taxon>Floridanema</taxon>
        <taxon>Floridanema flaviceps</taxon>
    </lineage>
</organism>
<feature type="region of interest" description="Disordered" evidence="1">
    <location>
        <begin position="646"/>
        <end position="681"/>
    </location>
</feature>
<sequence>MLNIEQRQITSDPISLTQWVERELVLAGMQVRVRVRENTLHILWEGQDCPNKQKAIERVTQALEATKLEDLLGGEHLPINRVFLYGRVLGEKRPNWTEQLDIQQLLAPIVANSGEAPPVKKSQELAMKSTSAGTTSKTVSAQVVGDAEYWESQARQGNPEAIAHYLTKLLSHLGVTVKVATKILPVKTKSSHRENPFKSQDLGTPKQRLWVFCESAYSPDPSLLAAPVAQQLRELKLEGFQDAVILSQVTGEESPDWMLRVDLTLPSEMLREWAQWGDEAAIERLLNRPQDHGMEISVVIKESTLHISCTTPNWERIKQLHLGDYNIRPDIVPNKHKAIANLTPMLRSLAPQGLKAAIIYGHEHLDETPVWVEWLDLPGNNHPQLAQSTRSLAANGDEEALEFLLGQLLNTDIDWRLATGGIRIQVRRREDLLYVMTDALVCPLQQQVSSPVLQLIGELQIPGIAGVRVYGRRSGEKQPSWTFGKDFAARGVVVPETAPDFATTEHFVTEKIDSEPEDSGLKSAAPNIEDIPSGWLETQVEKVQQGVNKFGQSCYGVLTRSQICTPSETGQNFLALPGNANYSGARVALVWGALGIMLALSTDLIVGSVLKIPDSPQQNSAVLNDAAFRERYENLTPEQQAAANRELVQENTTQNRRDRQRKRRQSENIFDTTGFTKPGNTEVKVDPTGENVTLNVKQPDFPSFDNVQFDEKLAIYQKQVEKQGPPDILIIGSSRAMRGIDPAILQKALAEQGYGQAKIFNFGINGATAQIVDLLVRRILTPEQMPKLIIWADGARAVNSGRFDLTYSKLAASPGYKEVAAGTFHKSVKTENLANETPEKQSESPPIVAEFSGNIGEIKAQDVDNLLNQKLGEISASYEERDRLNAKLRDWFANTFGKPEKPEKVRSENQQIEIEERPLDWDGFLPISLRFEPETYYEKHAKVKGDYDTDYKDFYLGGPQNSALESLVEYTQSRQIPLVFINLPLTREYLDAHRRQYEKEFEIYMLRLSLRKGFVFRNWNQLWPRKNEYFSDPSHLNRYGAAAVAKRLAQDPLIPWPKNNGEVGR</sequence>
<evidence type="ECO:0000313" key="2">
    <source>
        <dbReference type="EMBL" id="MFB2896228.1"/>
    </source>
</evidence>
<name>A0ABV4XWZ2_9CYAN</name>
<evidence type="ECO:0000313" key="3">
    <source>
        <dbReference type="Proteomes" id="UP001576784"/>
    </source>
</evidence>
<reference evidence="2 3" key="1">
    <citation type="submission" date="2024-09" db="EMBL/GenBank/DDBJ databases">
        <title>Floridaenema gen nov. (Aerosakkonemataceae, Aerosakkonematales ord. nov., Cyanobacteria) from benthic tropical and subtropical fresh waters, with the description of four new species.</title>
        <authorList>
            <person name="Moretto J.A."/>
            <person name="Berthold D.E."/>
            <person name="Lefler F.W."/>
            <person name="Huang I.-S."/>
            <person name="Laughinghouse H. IV."/>
        </authorList>
    </citation>
    <scope>NUCLEOTIDE SEQUENCE [LARGE SCALE GENOMIC DNA]</scope>
    <source>
        <strain evidence="2 3">BLCC-F50</strain>
    </source>
</reference>
<accession>A0ABV4XWZ2</accession>
<feature type="compositionally biased region" description="Polar residues" evidence="1">
    <location>
        <begin position="667"/>
        <end position="679"/>
    </location>
</feature>
<proteinExistence type="predicted"/>
<comment type="caution">
    <text evidence="2">The sequence shown here is derived from an EMBL/GenBank/DDBJ whole genome shotgun (WGS) entry which is preliminary data.</text>
</comment>
<dbReference type="EMBL" id="JBHFNR010000189">
    <property type="protein sequence ID" value="MFB2896228.1"/>
    <property type="molecule type" value="Genomic_DNA"/>
</dbReference>
<dbReference type="Proteomes" id="UP001576784">
    <property type="component" value="Unassembled WGS sequence"/>
</dbReference>
<gene>
    <name evidence="2" type="ORF">ACE1CI_25235</name>
</gene>
<keyword evidence="3" id="KW-1185">Reference proteome</keyword>
<evidence type="ECO:0000256" key="1">
    <source>
        <dbReference type="SAM" id="MobiDB-lite"/>
    </source>
</evidence>
<evidence type="ECO:0008006" key="4">
    <source>
        <dbReference type="Google" id="ProtNLM"/>
    </source>
</evidence>
<dbReference type="SUPFAM" id="SSF52266">
    <property type="entry name" value="SGNH hydrolase"/>
    <property type="match status" value="1"/>
</dbReference>
<dbReference type="RefSeq" id="WP_413265858.1">
    <property type="nucleotide sequence ID" value="NZ_JBHFNR010000189.1"/>
</dbReference>